<evidence type="ECO:0000313" key="5">
    <source>
        <dbReference type="Proteomes" id="UP001242995"/>
    </source>
</evidence>
<comment type="caution">
    <text evidence="2">The sequence shown here is derived from an EMBL/GenBank/DDBJ whole genome shotgun (WGS) entry which is preliminary data.</text>
</comment>
<keyword evidence="1" id="KW-1133">Transmembrane helix</keyword>
<dbReference type="AlphaFoldDB" id="A0AAW8DA00"/>
<organism evidence="2 5">
    <name type="scientific">Arthrobacter bambusae</name>
    <dbReference type="NCBI Taxonomy" id="1338426"/>
    <lineage>
        <taxon>Bacteria</taxon>
        <taxon>Bacillati</taxon>
        <taxon>Actinomycetota</taxon>
        <taxon>Actinomycetes</taxon>
        <taxon>Micrococcales</taxon>
        <taxon>Micrococcaceae</taxon>
        <taxon>Arthrobacter</taxon>
    </lineage>
</organism>
<evidence type="ECO:0008006" key="6">
    <source>
        <dbReference type="Google" id="ProtNLM"/>
    </source>
</evidence>
<evidence type="ECO:0000256" key="1">
    <source>
        <dbReference type="SAM" id="Phobius"/>
    </source>
</evidence>
<dbReference type="Proteomes" id="UP001230951">
    <property type="component" value="Unassembled WGS sequence"/>
</dbReference>
<feature type="transmembrane region" description="Helical" evidence="1">
    <location>
        <begin position="145"/>
        <end position="165"/>
    </location>
</feature>
<name>A0AAW8DA00_9MICC</name>
<dbReference type="EMBL" id="JAUSRG010000003">
    <property type="protein sequence ID" value="MDP9904565.1"/>
    <property type="molecule type" value="Genomic_DNA"/>
</dbReference>
<protein>
    <recommendedName>
        <fullName evidence="6">DUF3592 domain-containing protein</fullName>
    </recommendedName>
</protein>
<evidence type="ECO:0000313" key="2">
    <source>
        <dbReference type="EMBL" id="MDP9904565.1"/>
    </source>
</evidence>
<keyword evidence="4" id="KW-1185">Reference proteome</keyword>
<reference evidence="2 4" key="1">
    <citation type="submission" date="2023-07" db="EMBL/GenBank/DDBJ databases">
        <title>Sorghum-associated microbial communities from plants grown in Nebraska, USA.</title>
        <authorList>
            <person name="Schachtman D."/>
        </authorList>
    </citation>
    <scope>NUCLEOTIDE SEQUENCE</scope>
    <source>
        <strain evidence="2">DS1006</strain>
        <strain evidence="3 4">DS1016</strain>
    </source>
</reference>
<accession>A0AAW8DA00</accession>
<proteinExistence type="predicted"/>
<dbReference type="EMBL" id="JAUSTF010000004">
    <property type="protein sequence ID" value="MDQ0181007.1"/>
    <property type="molecule type" value="Genomic_DNA"/>
</dbReference>
<sequence length="272" mass="29204">MTEAQLAPGVVLQVARPFGDTPACRVDSLLTRTLRRARTLTVMTGLVLLLGVGLVWWIGQPIWGGWPQTDGTVTSQREETHAKGGFYCTLQVQYTVDGHVLKRPVIGEARCSRFPAPTATVRIEYSPLDASWVALTADSSVGRDVFGLALILFIPLPGLTTYPLLHWTRCRAVRRSGKAPWSAVTVTVLEREASRNTLHVVLAPEPPGSPAFSLDFGAGGIDFSAVPDPGNVVALRVGGNGDGKVLVRIPAWGRDAEGHGAIRPARDAGERE</sequence>
<keyword evidence="1" id="KW-0812">Transmembrane</keyword>
<dbReference type="RefSeq" id="WP_306960333.1">
    <property type="nucleotide sequence ID" value="NZ_JAUSRG010000003.1"/>
</dbReference>
<gene>
    <name evidence="2" type="ORF">J2S90_001520</name>
    <name evidence="3" type="ORF">J2S93_002434</name>
</gene>
<keyword evidence="1" id="KW-0472">Membrane</keyword>
<feature type="transmembrane region" description="Helical" evidence="1">
    <location>
        <begin position="40"/>
        <end position="59"/>
    </location>
</feature>
<evidence type="ECO:0000313" key="3">
    <source>
        <dbReference type="EMBL" id="MDQ0181007.1"/>
    </source>
</evidence>
<dbReference type="Proteomes" id="UP001242995">
    <property type="component" value="Unassembled WGS sequence"/>
</dbReference>
<evidence type="ECO:0000313" key="4">
    <source>
        <dbReference type="Proteomes" id="UP001230951"/>
    </source>
</evidence>